<dbReference type="Proteomes" id="UP001500013">
    <property type="component" value="Unassembled WGS sequence"/>
</dbReference>
<dbReference type="InterPro" id="IPR036291">
    <property type="entry name" value="NAD(P)-bd_dom_sf"/>
</dbReference>
<dbReference type="PANTHER" id="PTHR33303:SF2">
    <property type="entry name" value="COA-BINDING DOMAIN-CONTAINING PROTEIN"/>
    <property type="match status" value="1"/>
</dbReference>
<protein>
    <recommendedName>
        <fullName evidence="1">CoA-binding domain-containing protein</fullName>
    </recommendedName>
</protein>
<sequence length="158" mass="17043">MEPIKDAAADFLRQQRVAVTGVSRNAGSHGSNAVYRRLKERGYAVYAVNPHTEQVEGDTAYPDLKSIPGGVDAVVIGTRPERAQATLEECAGLGIKHVWMHRGPGGGSVSEEAADWGRAHGIRVIPGGCPLMFDPTSDPGHKFMRWMFSLNGNVPHNV</sequence>
<dbReference type="Gene3D" id="3.40.50.720">
    <property type="entry name" value="NAD(P)-binding Rossmann-like Domain"/>
    <property type="match status" value="1"/>
</dbReference>
<evidence type="ECO:0000313" key="2">
    <source>
        <dbReference type="EMBL" id="GAA1979397.1"/>
    </source>
</evidence>
<dbReference type="SMART" id="SM00881">
    <property type="entry name" value="CoA_binding"/>
    <property type="match status" value="1"/>
</dbReference>
<accession>A0ABN2S3J0</accession>
<keyword evidence="3" id="KW-1185">Reference proteome</keyword>
<name>A0ABN2S3J0_9MICO</name>
<feature type="domain" description="CoA-binding" evidence="1">
    <location>
        <begin position="11"/>
        <end position="102"/>
    </location>
</feature>
<dbReference type="Pfam" id="PF13380">
    <property type="entry name" value="CoA_binding_2"/>
    <property type="match status" value="1"/>
</dbReference>
<dbReference type="EMBL" id="BAAAPU010000007">
    <property type="protein sequence ID" value="GAA1979397.1"/>
    <property type="molecule type" value="Genomic_DNA"/>
</dbReference>
<dbReference type="InterPro" id="IPR003781">
    <property type="entry name" value="CoA-bd"/>
</dbReference>
<dbReference type="RefSeq" id="WP_344061349.1">
    <property type="nucleotide sequence ID" value="NZ_BAAAPU010000007.1"/>
</dbReference>
<gene>
    <name evidence="2" type="ORF">GCM10009817_20020</name>
</gene>
<evidence type="ECO:0000313" key="3">
    <source>
        <dbReference type="Proteomes" id="UP001500013"/>
    </source>
</evidence>
<comment type="caution">
    <text evidence="2">The sequence shown here is derived from an EMBL/GenBank/DDBJ whole genome shotgun (WGS) entry which is preliminary data.</text>
</comment>
<proteinExistence type="predicted"/>
<evidence type="ECO:0000259" key="1">
    <source>
        <dbReference type="SMART" id="SM00881"/>
    </source>
</evidence>
<organism evidence="2 3">
    <name type="scientific">Terrabacter lapilli</name>
    <dbReference type="NCBI Taxonomy" id="436231"/>
    <lineage>
        <taxon>Bacteria</taxon>
        <taxon>Bacillati</taxon>
        <taxon>Actinomycetota</taxon>
        <taxon>Actinomycetes</taxon>
        <taxon>Micrococcales</taxon>
        <taxon>Intrasporangiaceae</taxon>
        <taxon>Terrabacter</taxon>
    </lineage>
</organism>
<dbReference type="PANTHER" id="PTHR33303">
    <property type="entry name" value="CYTOPLASMIC PROTEIN-RELATED"/>
    <property type="match status" value="1"/>
</dbReference>
<reference evidence="2 3" key="1">
    <citation type="journal article" date="2019" name="Int. J. Syst. Evol. Microbiol.">
        <title>The Global Catalogue of Microorganisms (GCM) 10K type strain sequencing project: providing services to taxonomists for standard genome sequencing and annotation.</title>
        <authorList>
            <consortium name="The Broad Institute Genomics Platform"/>
            <consortium name="The Broad Institute Genome Sequencing Center for Infectious Disease"/>
            <person name="Wu L."/>
            <person name="Ma J."/>
        </authorList>
    </citation>
    <scope>NUCLEOTIDE SEQUENCE [LARGE SCALE GENOMIC DNA]</scope>
    <source>
        <strain evidence="2 3">JCM 15628</strain>
    </source>
</reference>
<dbReference type="SUPFAM" id="SSF51735">
    <property type="entry name" value="NAD(P)-binding Rossmann-fold domains"/>
    <property type="match status" value="1"/>
</dbReference>